<dbReference type="SUPFAM" id="SSF54909">
    <property type="entry name" value="Dimeric alpha+beta barrel"/>
    <property type="match status" value="1"/>
</dbReference>
<accession>A0A508U3G0</accession>
<organism evidence="1 2">
    <name type="scientific">Bradyrhizobium ivorense</name>
    <dbReference type="NCBI Taxonomy" id="2511166"/>
    <lineage>
        <taxon>Bacteria</taxon>
        <taxon>Pseudomonadati</taxon>
        <taxon>Pseudomonadota</taxon>
        <taxon>Alphaproteobacteria</taxon>
        <taxon>Hyphomicrobiales</taxon>
        <taxon>Nitrobacteraceae</taxon>
        <taxon>Bradyrhizobium</taxon>
    </lineage>
</organism>
<sequence>MAKFAFFVELKAKRGKEAEVEAFLKHGAVMARAEAGIAGWYAVKEEAPGLYGIIDTFADEVGRDAHLNGELAKALFGRADELFSEAPKVHRLHVIAQK</sequence>
<proteinExistence type="predicted"/>
<dbReference type="OrthoDB" id="9804891at2"/>
<dbReference type="InterPro" id="IPR011008">
    <property type="entry name" value="Dimeric_a/b-barrel"/>
</dbReference>
<reference evidence="1" key="1">
    <citation type="submission" date="2019-02" db="EMBL/GenBank/DDBJ databases">
        <authorList>
            <person name="Pothier F.J."/>
        </authorList>
    </citation>
    <scope>NUCLEOTIDE SEQUENCE</scope>
    <source>
        <strain evidence="1">CI-1B</strain>
    </source>
</reference>
<name>A0A508U3G0_9BRAD</name>
<dbReference type="Gene3D" id="3.30.70.100">
    <property type="match status" value="1"/>
</dbReference>
<dbReference type="EMBL" id="CAADFC020000044">
    <property type="protein sequence ID" value="VIO80908.1"/>
    <property type="molecule type" value="Genomic_DNA"/>
</dbReference>
<evidence type="ECO:0000313" key="2">
    <source>
        <dbReference type="Proteomes" id="UP000328092"/>
    </source>
</evidence>
<comment type="caution">
    <text evidence="1">The sequence shown here is derived from an EMBL/GenBank/DDBJ whole genome shotgun (WGS) entry which is preliminary data.</text>
</comment>
<evidence type="ECO:0000313" key="1">
    <source>
        <dbReference type="EMBL" id="VIO80908.1"/>
    </source>
</evidence>
<dbReference type="RefSeq" id="WP_139864995.1">
    <property type="nucleotide sequence ID" value="NZ_CAADFC020000044.1"/>
</dbReference>
<keyword evidence="2" id="KW-1185">Reference proteome</keyword>
<dbReference type="AlphaFoldDB" id="A0A508U3G0"/>
<evidence type="ECO:0008006" key="3">
    <source>
        <dbReference type="Google" id="ProtNLM"/>
    </source>
</evidence>
<protein>
    <recommendedName>
        <fullName evidence="3">ABM domain-containing protein</fullName>
    </recommendedName>
</protein>
<dbReference type="Proteomes" id="UP000328092">
    <property type="component" value="Unassembled WGS sequence"/>
</dbReference>
<gene>
    <name evidence="1" type="ORF">CI1B_85980</name>
</gene>